<dbReference type="EMBL" id="LSBH01000001">
    <property type="protein sequence ID" value="OAQ86277.1"/>
    <property type="molecule type" value="Genomic_DNA"/>
</dbReference>
<feature type="region of interest" description="Disordered" evidence="1">
    <location>
        <begin position="327"/>
        <end position="367"/>
    </location>
</feature>
<protein>
    <submittedName>
        <fullName evidence="2">Uncharacterized protein</fullName>
    </submittedName>
</protein>
<sequence length="444" mass="48144">MSRGLRTHTAVLDSADASEPDAQRQDTRTDETTPEAYCPGAEPPAVTAPGGQLQTLSTAVHTSSCATPDSRSHRSLRRQRDSPASKPRPTTRRGDDDSGRLQQAGTVPIQLGHQLRQRWCLRHKVNAAAKGVVFKLWTKDFGPAPAAANDRLRCVSRQTLGQSEVERHPESLGCLFPPARPRPSTFLDLIDSFNPFHPLPPLPPLPSSSTTSTLFAPGSVVLGARSDTTATKILPIRRSRKGLHPQPIYFAAATTLAACTPPYASPAAKNPATSRSTGYFFLFPFGVATTFPRHQRQLPSPSSRTVPTCRWRQHPWKPPAQLVWSARPVQHESDRRHSQGKGAPRTGARRCYQPLSNASDPRGDKDRLSDPFHLSVCSCLPSTPPAGSSTKTAAIPQPVLHSIELALLLSRRRTCSCLSKGPVSSTRRLGAQAVTGSFLFPSTS</sequence>
<organism evidence="2 3">
    <name type="scientific">Purpureocillium lilacinum</name>
    <name type="common">Paecilomyces lilacinus</name>
    <dbReference type="NCBI Taxonomy" id="33203"/>
    <lineage>
        <taxon>Eukaryota</taxon>
        <taxon>Fungi</taxon>
        <taxon>Dikarya</taxon>
        <taxon>Ascomycota</taxon>
        <taxon>Pezizomycotina</taxon>
        <taxon>Sordariomycetes</taxon>
        <taxon>Hypocreomycetidae</taxon>
        <taxon>Hypocreales</taxon>
        <taxon>Ophiocordycipitaceae</taxon>
        <taxon>Purpureocillium</taxon>
    </lineage>
</organism>
<evidence type="ECO:0000313" key="2">
    <source>
        <dbReference type="EMBL" id="OAQ86277.1"/>
    </source>
</evidence>
<dbReference type="AlphaFoldDB" id="A0A179H806"/>
<reference evidence="2 3" key="1">
    <citation type="submission" date="2016-01" db="EMBL/GenBank/DDBJ databases">
        <title>Biosynthesis of antibiotic leucinostatins and their inhibition on Phytophthora in bio-control Purpureocillium lilacinum.</title>
        <authorList>
            <person name="Wang G."/>
            <person name="Liu Z."/>
            <person name="Lin R."/>
            <person name="Li E."/>
            <person name="Mao Z."/>
            <person name="Ling J."/>
            <person name="Yin W."/>
            <person name="Xie B."/>
        </authorList>
    </citation>
    <scope>NUCLEOTIDE SEQUENCE [LARGE SCALE GENOMIC DNA]</scope>
    <source>
        <strain evidence="2">PLBJ-1</strain>
    </source>
</reference>
<feature type="compositionally biased region" description="Basic and acidic residues" evidence="1">
    <location>
        <begin position="21"/>
        <end position="31"/>
    </location>
</feature>
<feature type="compositionally biased region" description="Polar residues" evidence="1">
    <location>
        <begin position="52"/>
        <end position="69"/>
    </location>
</feature>
<gene>
    <name evidence="2" type="ORF">VFPBJ_00317</name>
</gene>
<evidence type="ECO:0000313" key="3">
    <source>
        <dbReference type="Proteomes" id="UP000078240"/>
    </source>
</evidence>
<comment type="caution">
    <text evidence="2">The sequence shown here is derived from an EMBL/GenBank/DDBJ whole genome shotgun (WGS) entry which is preliminary data.</text>
</comment>
<feature type="region of interest" description="Disordered" evidence="1">
    <location>
        <begin position="1"/>
        <end position="102"/>
    </location>
</feature>
<dbReference type="Proteomes" id="UP000078240">
    <property type="component" value="Unassembled WGS sequence"/>
</dbReference>
<proteinExistence type="predicted"/>
<accession>A0A179H806</accession>
<evidence type="ECO:0000256" key="1">
    <source>
        <dbReference type="SAM" id="MobiDB-lite"/>
    </source>
</evidence>
<name>A0A179H806_PURLI</name>